<dbReference type="KEGG" id="vg:77951848"/>
<organism evidence="1 2">
    <name type="scientific">Gordonia phage Chidiebere</name>
    <dbReference type="NCBI Taxonomy" id="2656530"/>
    <lineage>
        <taxon>Viruses</taxon>
        <taxon>Duplodnaviria</taxon>
        <taxon>Heunggongvirae</taxon>
        <taxon>Uroviricota</taxon>
        <taxon>Caudoviricetes</taxon>
        <taxon>Chidieberevirus</taxon>
        <taxon>Chidieberevirus chidiebere</taxon>
    </lineage>
</organism>
<evidence type="ECO:0000313" key="1">
    <source>
        <dbReference type="EMBL" id="QGJ92894.1"/>
    </source>
</evidence>
<keyword evidence="2" id="KW-1185">Reference proteome</keyword>
<dbReference type="RefSeq" id="YP_010675520.1">
    <property type="nucleotide sequence ID" value="NC_071005.1"/>
</dbReference>
<accession>A0A649VL19</accession>
<name>A0A649VL19_9CAUD</name>
<protein>
    <submittedName>
        <fullName evidence="1">Uncharacterized protein</fullName>
    </submittedName>
</protein>
<proteinExistence type="predicted"/>
<dbReference type="GeneID" id="77951848"/>
<gene>
    <name evidence="1" type="primary">2</name>
    <name evidence="1" type="ORF">PBI_CHIDIEBERE_2</name>
</gene>
<dbReference type="EMBL" id="MN586022">
    <property type="protein sequence ID" value="QGJ92894.1"/>
    <property type="molecule type" value="Genomic_DNA"/>
</dbReference>
<reference evidence="1 2" key="1">
    <citation type="submission" date="2019-10" db="EMBL/GenBank/DDBJ databases">
        <authorList>
            <person name="Zack K.M."/>
            <person name="Garlena R.A."/>
            <person name="Russell D.A."/>
            <person name="Pope W.H."/>
            <person name="Jacobs-Sera D."/>
            <person name="Hatfull G.F."/>
        </authorList>
    </citation>
    <scope>NUCLEOTIDE SEQUENCE [LARGE SCALE GENOMIC DNA]</scope>
</reference>
<dbReference type="Proteomes" id="UP000423645">
    <property type="component" value="Segment"/>
</dbReference>
<evidence type="ECO:0000313" key="2">
    <source>
        <dbReference type="Proteomes" id="UP000423645"/>
    </source>
</evidence>
<sequence>MFGMHEAITRIKGQISGIKDRLELLEKSDAEQRTFSRAVHSDLDSLRTSISSLADHNERQLDKFHTAFNDSLQHIRDAINENVGKQYPQDMRRMCLELASRMDDMESISDVVSRAAYLEHLILNGFDTPAPDEDEITDEDDPEDRYLETKEANGIGYLQLETEEGEDDADSRRVLDSVGRAITEDMTHHQCPNKSYQPAEGGQYVTRCVLPRGHAGECQPGEPAYEELPKGSQHAYVEDFGLCAICGRSEIAPLHYGMERLADPDTLVLDSVNDGKDGNSGPIIGWKFRHRPSGMTTELLNDYHGPQADAAKAVLRDRVIQWKGLNEVIAEGMANLNKDDQ</sequence>